<dbReference type="PANTHER" id="PTHR11365">
    <property type="entry name" value="5-OXOPROLINASE RELATED"/>
    <property type="match status" value="1"/>
</dbReference>
<evidence type="ECO:0000259" key="4">
    <source>
        <dbReference type="Pfam" id="PF20906"/>
    </source>
</evidence>
<evidence type="ECO:0000259" key="2">
    <source>
        <dbReference type="Pfam" id="PF05378"/>
    </source>
</evidence>
<reference evidence="5 6" key="1">
    <citation type="submission" date="2016-04" db="EMBL/GenBank/DDBJ databases">
        <title>Evolutionary innovation and constraint leading to complex multicellularity in the Ascomycota.</title>
        <authorList>
            <person name="Cisse O."/>
            <person name="Nguyen A."/>
            <person name="Hewitt D.A."/>
            <person name="Jedd G."/>
            <person name="Stajich J.E."/>
        </authorList>
    </citation>
    <scope>NUCLEOTIDE SEQUENCE [LARGE SCALE GENOMIC DNA]</scope>
    <source>
        <strain evidence="5 6">DAH-3</strain>
    </source>
</reference>
<evidence type="ECO:0000259" key="1">
    <source>
        <dbReference type="Pfam" id="PF01968"/>
    </source>
</evidence>
<dbReference type="OrthoDB" id="5404895at2759"/>
<dbReference type="SUPFAM" id="SSF160991">
    <property type="entry name" value="CV3147-like"/>
    <property type="match status" value="1"/>
</dbReference>
<dbReference type="InterPro" id="IPR027479">
    <property type="entry name" value="S-Me-THD_N_sf"/>
</dbReference>
<feature type="domain" description="Hydantoinase A/oxoprolinase" evidence="1">
    <location>
        <begin position="208"/>
        <end position="428"/>
    </location>
</feature>
<dbReference type="Gene3D" id="3.40.1610.10">
    <property type="entry name" value="CV3147-like domain"/>
    <property type="match status" value="1"/>
</dbReference>
<dbReference type="InterPro" id="IPR043129">
    <property type="entry name" value="ATPase_NBD"/>
</dbReference>
<keyword evidence="6" id="KW-1185">Reference proteome</keyword>
<dbReference type="InterPro" id="IPR045079">
    <property type="entry name" value="Oxoprolinase-like"/>
</dbReference>
<dbReference type="InterPro" id="IPR002821">
    <property type="entry name" value="Hydantoinase_A"/>
</dbReference>
<evidence type="ECO:0000313" key="5">
    <source>
        <dbReference type="EMBL" id="OLL26924.1"/>
    </source>
</evidence>
<dbReference type="Proteomes" id="UP000186594">
    <property type="component" value="Unassembled WGS sequence"/>
</dbReference>
<dbReference type="GO" id="GO:0016787">
    <property type="term" value="F:hydrolase activity"/>
    <property type="evidence" value="ECO:0007669"/>
    <property type="project" value="InterPro"/>
</dbReference>
<dbReference type="FunFam" id="3.40.1610.10:FF:000001">
    <property type="entry name" value="Hydantoinase, putative"/>
    <property type="match status" value="1"/>
</dbReference>
<dbReference type="Pfam" id="PF20906">
    <property type="entry name" value="S-Me-THD_C"/>
    <property type="match status" value="1"/>
</dbReference>
<protein>
    <submittedName>
        <fullName evidence="5">Hydantoin utilization protein A</fullName>
    </submittedName>
</protein>
<dbReference type="Pfam" id="PF06032">
    <property type="entry name" value="S-Me-THD_N"/>
    <property type="match status" value="1"/>
</dbReference>
<gene>
    <name evidence="5" type="ORF">NEOLI_002198</name>
</gene>
<comment type="caution">
    <text evidence="5">The sequence shown here is derived from an EMBL/GenBank/DDBJ whole genome shotgun (WGS) entry which is preliminary data.</text>
</comment>
<feature type="domain" description="S-Me-THD-like C-terminal" evidence="4">
    <location>
        <begin position="777"/>
        <end position="904"/>
    </location>
</feature>
<dbReference type="InterPro" id="IPR048350">
    <property type="entry name" value="S-Me-THD-like_C"/>
</dbReference>
<dbReference type="STRING" id="1198029.A0A1U7LWB2"/>
<feature type="domain" description="Hydantoinase/oxoprolinase N-terminal" evidence="2">
    <location>
        <begin position="11"/>
        <end position="188"/>
    </location>
</feature>
<accession>A0A1U7LWB2</accession>
<dbReference type="PANTHER" id="PTHR11365:SF10">
    <property type="entry name" value="HYDANTOINASE_OXOPROLINASE"/>
    <property type="match status" value="1"/>
</dbReference>
<dbReference type="Pfam" id="PF01968">
    <property type="entry name" value="Hydantoinase_A"/>
    <property type="match status" value="1"/>
</dbReference>
<evidence type="ECO:0000259" key="3">
    <source>
        <dbReference type="Pfam" id="PF06032"/>
    </source>
</evidence>
<dbReference type="OMA" id="IDMMKTS"/>
<proteinExistence type="predicted"/>
<organism evidence="5 6">
    <name type="scientific">Neolecta irregularis (strain DAH-3)</name>
    <dbReference type="NCBI Taxonomy" id="1198029"/>
    <lineage>
        <taxon>Eukaryota</taxon>
        <taxon>Fungi</taxon>
        <taxon>Dikarya</taxon>
        <taxon>Ascomycota</taxon>
        <taxon>Taphrinomycotina</taxon>
        <taxon>Neolectales</taxon>
        <taxon>Neolectaceae</taxon>
        <taxon>Neolecta</taxon>
    </lineage>
</organism>
<name>A0A1U7LWB2_NEOID</name>
<dbReference type="InterPro" id="IPR010318">
    <property type="entry name" value="S-Me-THD_N"/>
</dbReference>
<evidence type="ECO:0000313" key="6">
    <source>
        <dbReference type="Proteomes" id="UP000186594"/>
    </source>
</evidence>
<dbReference type="InterPro" id="IPR008040">
    <property type="entry name" value="Hydant_A_N"/>
</dbReference>
<feature type="domain" description="S-Me-THD N-terminal" evidence="3">
    <location>
        <begin position="598"/>
        <end position="773"/>
    </location>
</feature>
<dbReference type="SUPFAM" id="SSF53067">
    <property type="entry name" value="Actin-like ATPase domain"/>
    <property type="match status" value="2"/>
</dbReference>
<sequence length="916" mass="99724">MAIRKSSLALRIGVDVGGTNTDSVLIDPSRVNEPNGGILAWYKTATTKDISSGIQSAIKALLERCLGLDPNSIAAVVIGTTARFRSDLQGSLLAPVGILRLCGPYARLAQPCIDFPKSLTKLICGYYAFVDGGFYDDGKVIQNINEDEILEHVHEMKIRGINNIVIIGVFSPIYPSQEDAVASVVQREFPRANVVKSHEIASLGFLERENASILNASILSFARQTISSFQRAIKALDLECPLFLTQNDGTLITSCAAAKLPIRTFNSGPTNSMRGAALLSAVEGRREPYIVVDVGGTTTEAGYLPPCGFPRQTATHTTVGGVRMNFSMPDVLSIGLGGGSLVRQTDTGEVTIGPDSVGRKLEQEALIFGGNTMTATDLTVASRKLGSVGNAAFVQNKFDDSFISLYQNKVDTLLEEIIDRIKTTPDDIPVLLVGGGSIIVPDSIKGVSRIVRPPFYEVANAIGAALAEVSAVIDIIVNTENVPLLDASSQLRHEVVEKAIKNGAIRGTVEVVSSETFPLPYIANKVRFLYKAIGQFDFNRATEMIQHEDETTMGIHLSWEDKMSASRMAAEISSEPEADIRNYKPTILYNEWFLSTIDLEWIRCGCYILGTGGGGTCHDCYVHLREQLNRGAKIRVIMPQCLQDDTLVARGVYMGSPVVAIERLAVRNPDISEIWKSRANMQGEEILDSHYTLYRCIGKTAEAIINGEIGGYNCLYALLLGSSENLDIPVVDGDFMGRAYPKLHQMTTCIEVEESQFVPAVISDGNGNRVSIMSAASDVIVESIFRAAIEEMGLFVGCAFNPLSGKKVKKSVIKHTLSLCWRIGRASALHRINNQIDSVARSIIEECGGESSAKFLFRGKIVQVSRKLWNGLVYGEISIEARKNDETFSGKVFIPFRSENTYVEHIASEGQTKGYS</sequence>
<dbReference type="AlphaFoldDB" id="A0A1U7LWB2"/>
<dbReference type="Pfam" id="PF05378">
    <property type="entry name" value="Hydant_A_N"/>
    <property type="match status" value="1"/>
</dbReference>
<dbReference type="EMBL" id="LXFE01000134">
    <property type="protein sequence ID" value="OLL26924.1"/>
    <property type="molecule type" value="Genomic_DNA"/>
</dbReference>